<gene>
    <name evidence="2" type="ORF">UFOPK3139_02770</name>
</gene>
<organism evidence="2">
    <name type="scientific">freshwater metagenome</name>
    <dbReference type="NCBI Taxonomy" id="449393"/>
    <lineage>
        <taxon>unclassified sequences</taxon>
        <taxon>metagenomes</taxon>
        <taxon>ecological metagenomes</taxon>
    </lineage>
</organism>
<feature type="compositionally biased region" description="Basic and acidic residues" evidence="1">
    <location>
        <begin position="1"/>
        <end position="10"/>
    </location>
</feature>
<evidence type="ECO:0000313" key="2">
    <source>
        <dbReference type="EMBL" id="CAB4836282.1"/>
    </source>
</evidence>
<feature type="region of interest" description="Disordered" evidence="1">
    <location>
        <begin position="1"/>
        <end position="21"/>
    </location>
</feature>
<dbReference type="AlphaFoldDB" id="A0A6J7ATN5"/>
<sequence>MNSFCHESRFDGTPNIVSKARGSSGIGMVVSIDNALRATWAGLVPSSGTARGQAESRHDGDAPPGQGDRTDDQLT</sequence>
<reference evidence="2" key="1">
    <citation type="submission" date="2020-05" db="EMBL/GenBank/DDBJ databases">
        <authorList>
            <person name="Chiriac C."/>
            <person name="Salcher M."/>
            <person name="Ghai R."/>
            <person name="Kavagutti S V."/>
        </authorList>
    </citation>
    <scope>NUCLEOTIDE SEQUENCE</scope>
</reference>
<accession>A0A6J7ATN5</accession>
<proteinExistence type="predicted"/>
<name>A0A6J7ATN5_9ZZZZ</name>
<dbReference type="EMBL" id="CAFABA010000162">
    <property type="protein sequence ID" value="CAB4836282.1"/>
    <property type="molecule type" value="Genomic_DNA"/>
</dbReference>
<evidence type="ECO:0000256" key="1">
    <source>
        <dbReference type="SAM" id="MobiDB-lite"/>
    </source>
</evidence>
<feature type="region of interest" description="Disordered" evidence="1">
    <location>
        <begin position="45"/>
        <end position="75"/>
    </location>
</feature>
<protein>
    <submittedName>
        <fullName evidence="2">Unannotated protein</fullName>
    </submittedName>
</protein>